<dbReference type="PROSITE" id="PS51677">
    <property type="entry name" value="NODB"/>
    <property type="match status" value="1"/>
</dbReference>
<keyword evidence="8" id="KW-0472">Membrane</keyword>
<accession>A0AAD6Z4Q6</accession>
<evidence type="ECO:0000259" key="13">
    <source>
        <dbReference type="PROSITE" id="PS51677"/>
    </source>
</evidence>
<evidence type="ECO:0000256" key="1">
    <source>
        <dbReference type="ARBA" id="ARBA00001941"/>
    </source>
</evidence>
<dbReference type="SUPFAM" id="SSF88713">
    <property type="entry name" value="Glycoside hydrolase/deacetylase"/>
    <property type="match status" value="1"/>
</dbReference>
<proteinExistence type="predicted"/>
<protein>
    <submittedName>
        <fullName evidence="14">Chitin deacetylase</fullName>
    </submittedName>
</protein>
<evidence type="ECO:0000256" key="5">
    <source>
        <dbReference type="ARBA" id="ARBA00022723"/>
    </source>
</evidence>
<dbReference type="Pfam" id="PF01522">
    <property type="entry name" value="Polysacc_deac_1"/>
    <property type="match status" value="1"/>
</dbReference>
<keyword evidence="4" id="KW-0336">GPI-anchor</keyword>
<keyword evidence="3" id="KW-1003">Cell membrane</keyword>
<dbReference type="Gene3D" id="3.20.20.370">
    <property type="entry name" value="Glycoside hydrolase/deacetylase"/>
    <property type="match status" value="1"/>
</dbReference>
<keyword evidence="6 12" id="KW-0732">Signal</keyword>
<evidence type="ECO:0000313" key="14">
    <source>
        <dbReference type="EMBL" id="KAJ7306895.1"/>
    </source>
</evidence>
<evidence type="ECO:0000256" key="11">
    <source>
        <dbReference type="ARBA" id="ARBA00023316"/>
    </source>
</evidence>
<dbReference type="InterPro" id="IPR011330">
    <property type="entry name" value="Glyco_hydro/deAcase_b/a-brl"/>
</dbReference>
<keyword evidence="11" id="KW-0961">Cell wall biogenesis/degradation</keyword>
<name>A0AAD6Z4Q6_9AGAR</name>
<keyword evidence="10" id="KW-0449">Lipoprotein</keyword>
<evidence type="ECO:0000256" key="3">
    <source>
        <dbReference type="ARBA" id="ARBA00022475"/>
    </source>
</evidence>
<dbReference type="InterPro" id="IPR002509">
    <property type="entry name" value="NODB_dom"/>
</dbReference>
<dbReference type="Proteomes" id="UP001218218">
    <property type="component" value="Unassembled WGS sequence"/>
</dbReference>
<feature type="domain" description="NodB homology" evidence="13">
    <location>
        <begin position="38"/>
        <end position="222"/>
    </location>
</feature>
<dbReference type="EMBL" id="JARIHO010000090">
    <property type="protein sequence ID" value="KAJ7306895.1"/>
    <property type="molecule type" value="Genomic_DNA"/>
</dbReference>
<feature type="signal peptide" evidence="12">
    <location>
        <begin position="1"/>
        <end position="23"/>
    </location>
</feature>
<dbReference type="GO" id="GO:0016810">
    <property type="term" value="F:hydrolase activity, acting on carbon-nitrogen (but not peptide) bonds"/>
    <property type="evidence" value="ECO:0007669"/>
    <property type="project" value="InterPro"/>
</dbReference>
<organism evidence="14 15">
    <name type="scientific">Mycena albidolilacea</name>
    <dbReference type="NCBI Taxonomy" id="1033008"/>
    <lineage>
        <taxon>Eukaryota</taxon>
        <taxon>Fungi</taxon>
        <taxon>Dikarya</taxon>
        <taxon>Basidiomycota</taxon>
        <taxon>Agaricomycotina</taxon>
        <taxon>Agaricomycetes</taxon>
        <taxon>Agaricomycetidae</taxon>
        <taxon>Agaricales</taxon>
        <taxon>Marasmiineae</taxon>
        <taxon>Mycenaceae</taxon>
        <taxon>Mycena</taxon>
    </lineage>
</organism>
<keyword evidence="4" id="KW-0325">Glycoprotein</keyword>
<comment type="subcellular location">
    <subcellularLocation>
        <location evidence="2">Cell membrane</location>
        <topology evidence="2">Lipid-anchor</topology>
        <topology evidence="2">GPI-anchor</topology>
    </subcellularLocation>
</comment>
<comment type="cofactor">
    <cofactor evidence="1">
        <name>Co(2+)</name>
        <dbReference type="ChEBI" id="CHEBI:48828"/>
    </cofactor>
</comment>
<keyword evidence="15" id="KW-1185">Reference proteome</keyword>
<evidence type="ECO:0000256" key="4">
    <source>
        <dbReference type="ARBA" id="ARBA00022622"/>
    </source>
</evidence>
<evidence type="ECO:0000256" key="8">
    <source>
        <dbReference type="ARBA" id="ARBA00023136"/>
    </source>
</evidence>
<evidence type="ECO:0000256" key="2">
    <source>
        <dbReference type="ARBA" id="ARBA00004609"/>
    </source>
</evidence>
<keyword evidence="9" id="KW-0119">Carbohydrate metabolism</keyword>
<dbReference type="GO" id="GO:0046872">
    <property type="term" value="F:metal ion binding"/>
    <property type="evidence" value="ECO:0007669"/>
    <property type="project" value="UniProtKB-KW"/>
</dbReference>
<evidence type="ECO:0000256" key="6">
    <source>
        <dbReference type="ARBA" id="ARBA00022729"/>
    </source>
</evidence>
<evidence type="ECO:0000256" key="12">
    <source>
        <dbReference type="SAM" id="SignalP"/>
    </source>
</evidence>
<gene>
    <name evidence="14" type="ORF">DFH08DRAFT_944703</name>
</gene>
<reference evidence="14" key="1">
    <citation type="submission" date="2023-03" db="EMBL/GenBank/DDBJ databases">
        <title>Massive genome expansion in bonnet fungi (Mycena s.s.) driven by repeated elements and novel gene families across ecological guilds.</title>
        <authorList>
            <consortium name="Lawrence Berkeley National Laboratory"/>
            <person name="Harder C.B."/>
            <person name="Miyauchi S."/>
            <person name="Viragh M."/>
            <person name="Kuo A."/>
            <person name="Thoen E."/>
            <person name="Andreopoulos B."/>
            <person name="Lu D."/>
            <person name="Skrede I."/>
            <person name="Drula E."/>
            <person name="Henrissat B."/>
            <person name="Morin E."/>
            <person name="Kohler A."/>
            <person name="Barry K."/>
            <person name="LaButti K."/>
            <person name="Morin E."/>
            <person name="Salamov A."/>
            <person name="Lipzen A."/>
            <person name="Mereny Z."/>
            <person name="Hegedus B."/>
            <person name="Baldrian P."/>
            <person name="Stursova M."/>
            <person name="Weitz H."/>
            <person name="Taylor A."/>
            <person name="Grigoriev I.V."/>
            <person name="Nagy L.G."/>
            <person name="Martin F."/>
            <person name="Kauserud H."/>
        </authorList>
    </citation>
    <scope>NUCLEOTIDE SEQUENCE</scope>
    <source>
        <strain evidence="14">CBHHK002</strain>
    </source>
</reference>
<dbReference type="GO" id="GO:0098552">
    <property type="term" value="C:side of membrane"/>
    <property type="evidence" value="ECO:0007669"/>
    <property type="project" value="UniProtKB-KW"/>
</dbReference>
<sequence>MYRRLALSTLLAASAVLGRPSLGYRTTPQVYEACINPNQIALTFDDGPYIHLRSISDQFTAAGAKATFFFNGNNYDCIYAADRIADIRYAYAAGHMIGSHTWSHADLTELSTAQIQDGMFRMEEALSRILGVSPAFMRPPFGSYNDNVQSIAFGRGQSLALWDTDTEDADGATVAFSESVYNQVATSKAKNALILEHETVNTTDSKLVQYALSLFRERYKLVTLAECVGVNPYQAIGVPQEQSASWTCSGTPKPGKACGTGSKPITCETGTPVFVSASTSTPTLTPTHRANSP</sequence>
<dbReference type="GO" id="GO:0005975">
    <property type="term" value="P:carbohydrate metabolic process"/>
    <property type="evidence" value="ECO:0007669"/>
    <property type="project" value="InterPro"/>
</dbReference>
<feature type="chain" id="PRO_5041928306" evidence="12">
    <location>
        <begin position="24"/>
        <end position="293"/>
    </location>
</feature>
<keyword evidence="7" id="KW-0378">Hydrolase</keyword>
<comment type="caution">
    <text evidence="14">The sequence shown here is derived from an EMBL/GenBank/DDBJ whole genome shotgun (WGS) entry which is preliminary data.</text>
</comment>
<evidence type="ECO:0000313" key="15">
    <source>
        <dbReference type="Proteomes" id="UP001218218"/>
    </source>
</evidence>
<evidence type="ECO:0000256" key="10">
    <source>
        <dbReference type="ARBA" id="ARBA00023288"/>
    </source>
</evidence>
<dbReference type="PANTHER" id="PTHR46471:SF2">
    <property type="entry name" value="CHITIN DEACETYLASE-RELATED"/>
    <property type="match status" value="1"/>
</dbReference>
<dbReference type="PANTHER" id="PTHR46471">
    <property type="entry name" value="CHITIN DEACETYLASE"/>
    <property type="match status" value="1"/>
</dbReference>
<dbReference type="CDD" id="cd10951">
    <property type="entry name" value="CE4_ClCDA_like"/>
    <property type="match status" value="1"/>
</dbReference>
<dbReference type="AlphaFoldDB" id="A0AAD6Z4Q6"/>
<dbReference type="GO" id="GO:0071555">
    <property type="term" value="P:cell wall organization"/>
    <property type="evidence" value="ECO:0007669"/>
    <property type="project" value="UniProtKB-KW"/>
</dbReference>
<dbReference type="GO" id="GO:0005886">
    <property type="term" value="C:plasma membrane"/>
    <property type="evidence" value="ECO:0007669"/>
    <property type="project" value="UniProtKB-SubCell"/>
</dbReference>
<keyword evidence="5" id="KW-0479">Metal-binding</keyword>
<evidence type="ECO:0000256" key="7">
    <source>
        <dbReference type="ARBA" id="ARBA00022801"/>
    </source>
</evidence>
<evidence type="ECO:0000256" key="9">
    <source>
        <dbReference type="ARBA" id="ARBA00023277"/>
    </source>
</evidence>